<proteinExistence type="predicted"/>
<dbReference type="InterPro" id="IPR003961">
    <property type="entry name" value="FN3_dom"/>
</dbReference>
<dbReference type="OrthoDB" id="8954335at2759"/>
<accession>A0A6J8EGX4</accession>
<evidence type="ECO:0000256" key="1">
    <source>
        <dbReference type="SAM" id="SignalP"/>
    </source>
</evidence>
<dbReference type="SUPFAM" id="SSF49265">
    <property type="entry name" value="Fibronectin type III"/>
    <property type="match status" value="1"/>
</dbReference>
<feature type="signal peptide" evidence="1">
    <location>
        <begin position="1"/>
        <end position="21"/>
    </location>
</feature>
<name>A0A6J8EGX4_MYTCO</name>
<dbReference type="SUPFAM" id="SSF52540">
    <property type="entry name" value="P-loop containing nucleoside triphosphate hydrolases"/>
    <property type="match status" value="1"/>
</dbReference>
<dbReference type="Proteomes" id="UP000507470">
    <property type="component" value="Unassembled WGS sequence"/>
</dbReference>
<dbReference type="EMBL" id="CACVKT020008912">
    <property type="protein sequence ID" value="CAC5418341.1"/>
    <property type="molecule type" value="Genomic_DNA"/>
</dbReference>
<organism evidence="2 3">
    <name type="scientific">Mytilus coruscus</name>
    <name type="common">Sea mussel</name>
    <dbReference type="NCBI Taxonomy" id="42192"/>
    <lineage>
        <taxon>Eukaryota</taxon>
        <taxon>Metazoa</taxon>
        <taxon>Spiralia</taxon>
        <taxon>Lophotrochozoa</taxon>
        <taxon>Mollusca</taxon>
        <taxon>Bivalvia</taxon>
        <taxon>Autobranchia</taxon>
        <taxon>Pteriomorphia</taxon>
        <taxon>Mytilida</taxon>
        <taxon>Mytiloidea</taxon>
        <taxon>Mytilidae</taxon>
        <taxon>Mytilinae</taxon>
        <taxon>Mytilus</taxon>
    </lineage>
</organism>
<dbReference type="AlphaFoldDB" id="A0A6J8EGX4"/>
<protein>
    <submittedName>
        <fullName evidence="2">Uncharacterized protein</fullName>
    </submittedName>
</protein>
<keyword evidence="1" id="KW-0732">Signal</keyword>
<keyword evidence="3" id="KW-1185">Reference proteome</keyword>
<dbReference type="CDD" id="cd00063">
    <property type="entry name" value="FN3"/>
    <property type="match status" value="1"/>
</dbReference>
<evidence type="ECO:0000313" key="3">
    <source>
        <dbReference type="Proteomes" id="UP000507470"/>
    </source>
</evidence>
<feature type="chain" id="PRO_5027059666" evidence="1">
    <location>
        <begin position="22"/>
        <end position="638"/>
    </location>
</feature>
<evidence type="ECO:0000313" key="2">
    <source>
        <dbReference type="EMBL" id="CAC5418341.1"/>
    </source>
</evidence>
<reference evidence="2 3" key="1">
    <citation type="submission" date="2020-06" db="EMBL/GenBank/DDBJ databases">
        <authorList>
            <person name="Li R."/>
            <person name="Bekaert M."/>
        </authorList>
    </citation>
    <scope>NUCLEOTIDE SEQUENCE [LARGE SCALE GENOMIC DNA]</scope>
    <source>
        <strain evidence="3">wild</strain>
    </source>
</reference>
<dbReference type="Gene3D" id="2.60.40.10">
    <property type="entry name" value="Immunoglobulins"/>
    <property type="match status" value="1"/>
</dbReference>
<sequence length="638" mass="73150">MICCHYLIVIWVLSLILEVDLFELRCPENLQRHLRVKSFCNASSHDSYACLFDEHTDVFKESCTAQPSFVRPGQRYVINDHRTNVDCSSSAYQPFKFWSQKYSNCIFLKSKCNEIGLILIGDPSTTQDNNCRCDHIDSYAFLIQPRNKCYCIPSEEDCTCFRKKCPENSSLSSDYNCTSVLPPVNDSICKEYTYSRNTNTTDKISVETIGKEKKDRHIYNTVSYASFPCAATITVTSIVCCIVCAVVYRLKIGKCFECLKETEELSRSLSVMKASTVEKKLIQYNCSVSARSITVTWDTTKLKDQHKIDHFIIKYRESVDKPFDKLTVRKEENLSVIYDLRSNTMYEIELYWCDNTGKTHQFLNPNEKTNTAFAEVLTKQATKIDNVYLLKPKSLTLEGEKEHTDDTSNDLQVRYADMIDSYIPSENKSDEKTLIFVGAKGAGRSTLINALINHILEVSYSDDHRFALIDPTTEGPREINQLTEYKIPRIKGSRVNFKLNIIQTPDINDSNDGLNEEMNKYITALCVKNTNRYFAILVVMPSSSNQLTDGQRHVLSGICRDNIADKVFLILTFHVEGNTNNCLDIVAEAKIHYDHSFEFDNSNVFHECNSNDANVNVEIWNNRRQTFNKLFKKLEETG</sequence>
<dbReference type="Gene3D" id="3.40.50.300">
    <property type="entry name" value="P-loop containing nucleotide triphosphate hydrolases"/>
    <property type="match status" value="1"/>
</dbReference>
<dbReference type="InterPro" id="IPR027417">
    <property type="entry name" value="P-loop_NTPase"/>
</dbReference>
<dbReference type="InterPro" id="IPR013783">
    <property type="entry name" value="Ig-like_fold"/>
</dbReference>
<gene>
    <name evidence="2" type="ORF">MCOR_50786</name>
</gene>
<dbReference type="InterPro" id="IPR036116">
    <property type="entry name" value="FN3_sf"/>
</dbReference>